<dbReference type="EMBL" id="JAPFFF010000029">
    <property type="protein sequence ID" value="KAK8846120.1"/>
    <property type="molecule type" value="Genomic_DNA"/>
</dbReference>
<name>A0ABR2HGE5_9EUKA</name>
<keyword evidence="2" id="KW-1185">Reference proteome</keyword>
<protein>
    <recommendedName>
        <fullName evidence="3">Peptidase S1 domain-containing protein</fullName>
    </recommendedName>
</protein>
<evidence type="ECO:0008006" key="3">
    <source>
        <dbReference type="Google" id="ProtNLM"/>
    </source>
</evidence>
<evidence type="ECO:0000313" key="1">
    <source>
        <dbReference type="EMBL" id="KAK8846120.1"/>
    </source>
</evidence>
<evidence type="ECO:0000313" key="2">
    <source>
        <dbReference type="Proteomes" id="UP001470230"/>
    </source>
</evidence>
<dbReference type="Proteomes" id="UP001470230">
    <property type="component" value="Unassembled WGS sequence"/>
</dbReference>
<accession>A0ABR2HGE5</accession>
<organism evidence="1 2">
    <name type="scientific">Tritrichomonas musculus</name>
    <dbReference type="NCBI Taxonomy" id="1915356"/>
    <lineage>
        <taxon>Eukaryota</taxon>
        <taxon>Metamonada</taxon>
        <taxon>Parabasalia</taxon>
        <taxon>Tritrichomonadida</taxon>
        <taxon>Tritrichomonadidae</taxon>
        <taxon>Tritrichomonas</taxon>
    </lineage>
</organism>
<reference evidence="1 2" key="1">
    <citation type="submission" date="2024-04" db="EMBL/GenBank/DDBJ databases">
        <title>Tritrichomonas musculus Genome.</title>
        <authorList>
            <person name="Alves-Ferreira E."/>
            <person name="Grigg M."/>
            <person name="Lorenzi H."/>
            <person name="Galac M."/>
        </authorList>
    </citation>
    <scope>NUCLEOTIDE SEQUENCE [LARGE SCALE GENOMIC DNA]</scope>
    <source>
        <strain evidence="1 2">EAF2021</strain>
    </source>
</reference>
<comment type="caution">
    <text evidence="1">The sequence shown here is derived from an EMBL/GenBank/DDBJ whole genome shotgun (WGS) entry which is preliminary data.</text>
</comment>
<proteinExistence type="predicted"/>
<sequence>MIGMKAKPSQDIKEFHNFLRNLIENETSEGSTDKQSTPSLSIIIMGTIINPDLPQQQPILNALIQHIAYFHATFYILNSPNIECFESMEYLDSKKFVLFSEEDYILIDQSDNEANKIKILISYDFKASERLDIQSLSNDETNDVKNSKEIRKLIVEDKGDKSVQNWIVLGALKSAFVIKDSFIMSVGHCVLGNNENSYGIIRFDNEFSMEAKCIFS</sequence>
<gene>
    <name evidence="1" type="ORF">M9Y10_020123</name>
</gene>